<dbReference type="PANTHER" id="PTHR42722:SF1">
    <property type="entry name" value="VALINE DEHYDROGENASE"/>
    <property type="match status" value="1"/>
</dbReference>
<dbReference type="GO" id="GO:0016639">
    <property type="term" value="F:oxidoreductase activity, acting on the CH-NH2 group of donors, NAD or NADP as acceptor"/>
    <property type="evidence" value="ECO:0007669"/>
    <property type="project" value="InterPro"/>
</dbReference>
<accession>A0A395M407</accession>
<sequence length="253" mass="28222">VRDMEWVRMETKYVTGISRALGGSGDPSPVTALGVYMGMKAACKARYGNDSLNRKKVAMQGAGQVAYHLCHYLRSEGAIVYVTDIYEEKARRIVNDFGAIYVKPEEIYDQEANIFCPAALGGILNSDTIPRLKVDIVAGPANNQLRDETVHEQMLIERDILYVPDFVINAGGLINVANELEGYNKERALSQAREIYDVVGDVLRIARQQNLTPNSAAIHLAEERLRKIGQIRSIYAGESNYAGRLGEMRSRRR</sequence>
<comment type="caution">
    <text evidence="3">The sequence shown here is derived from an EMBL/GenBank/DDBJ whole genome shotgun (WGS) entry which is preliminary data.</text>
</comment>
<reference evidence="3 4" key="1">
    <citation type="journal article" date="2011" name="ISME J.">
        <title>Community ecology of hot spring cyanobacterial mats: predominant populations and their functional potential.</title>
        <authorList>
            <person name="Klatt C.G."/>
            <person name="Wood J.M."/>
            <person name="Rusch D.B."/>
            <person name="Bateson M.M."/>
            <person name="Hamamura N."/>
            <person name="Heidelberg J.F."/>
            <person name="Grossman A.R."/>
            <person name="Bhaya D."/>
            <person name="Cohan F.M."/>
            <person name="Kuhl M."/>
            <person name="Bryant D.A."/>
            <person name="Ward D.M."/>
        </authorList>
    </citation>
    <scope>NUCLEOTIDE SEQUENCE [LARGE SCALE GENOMIC DNA]</scope>
    <source>
        <strain evidence="3">OS</strain>
    </source>
</reference>
<dbReference type="EMBL" id="PHFL01000002">
    <property type="protein sequence ID" value="RFM25421.1"/>
    <property type="molecule type" value="Genomic_DNA"/>
</dbReference>
<dbReference type="CDD" id="cd01075">
    <property type="entry name" value="NAD_bind_Leu_Phe_Val_DH"/>
    <property type="match status" value="1"/>
</dbReference>
<dbReference type="SMART" id="SM00839">
    <property type="entry name" value="ELFV_dehydrog"/>
    <property type="match status" value="1"/>
</dbReference>
<dbReference type="InterPro" id="IPR006095">
    <property type="entry name" value="Glu/Leu/Phe/Val/Trp_DH"/>
</dbReference>
<evidence type="ECO:0000313" key="4">
    <source>
        <dbReference type="Proteomes" id="UP000266389"/>
    </source>
</evidence>
<dbReference type="Proteomes" id="UP000266389">
    <property type="component" value="Unassembled WGS sequence"/>
</dbReference>
<organism evidence="3 4">
    <name type="scientific">Candidatus Thermochlorobacter aerophilus</name>
    <dbReference type="NCBI Taxonomy" id="1868324"/>
    <lineage>
        <taxon>Bacteria</taxon>
        <taxon>Pseudomonadati</taxon>
        <taxon>Chlorobiota</taxon>
        <taxon>Chlorobiia</taxon>
        <taxon>Chlorobiales</taxon>
        <taxon>Candidatus Thermochlorobacteriaceae</taxon>
        <taxon>Candidatus Thermochlorobacter</taxon>
    </lineage>
</organism>
<proteinExistence type="inferred from homology"/>
<dbReference type="PRINTS" id="PR00082">
    <property type="entry name" value="GLFDHDRGNASE"/>
</dbReference>
<protein>
    <submittedName>
        <fullName evidence="3">Leucine dehydrogenase</fullName>
    </submittedName>
</protein>
<evidence type="ECO:0000256" key="1">
    <source>
        <dbReference type="RuleBase" id="RU004417"/>
    </source>
</evidence>
<evidence type="ECO:0000313" key="3">
    <source>
        <dbReference type="EMBL" id="RFM25421.1"/>
    </source>
</evidence>
<gene>
    <name evidence="3" type="ORF">D0433_00575</name>
</gene>
<comment type="similarity">
    <text evidence="1">Belongs to the Glu/Leu/Phe/Val dehydrogenases family.</text>
</comment>
<dbReference type="AlphaFoldDB" id="A0A395M407"/>
<dbReference type="PANTHER" id="PTHR42722">
    <property type="entry name" value="LEUCINE DEHYDROGENASE"/>
    <property type="match status" value="1"/>
</dbReference>
<feature type="domain" description="Glutamate/phenylalanine/leucine/valine/L-tryptophan dehydrogenase C-terminal" evidence="2">
    <location>
        <begin position="25"/>
        <end position="233"/>
    </location>
</feature>
<dbReference type="InterPro" id="IPR016211">
    <property type="entry name" value="Glu/Phe/Leu/Val/Trp_DH_bac/arc"/>
</dbReference>
<dbReference type="SUPFAM" id="SSF51735">
    <property type="entry name" value="NAD(P)-binding Rossmann-fold domains"/>
    <property type="match status" value="1"/>
</dbReference>
<dbReference type="InterPro" id="IPR036291">
    <property type="entry name" value="NAD(P)-bd_dom_sf"/>
</dbReference>
<dbReference type="InterPro" id="IPR006096">
    <property type="entry name" value="Glu/Leu/Phe/Val/Trp_DH_C"/>
</dbReference>
<evidence type="ECO:0000259" key="2">
    <source>
        <dbReference type="SMART" id="SM00839"/>
    </source>
</evidence>
<name>A0A395M407_9BACT</name>
<dbReference type="Pfam" id="PF00208">
    <property type="entry name" value="ELFV_dehydrog"/>
    <property type="match status" value="1"/>
</dbReference>
<keyword evidence="1" id="KW-0560">Oxidoreductase</keyword>
<dbReference type="Gene3D" id="3.40.50.720">
    <property type="entry name" value="NAD(P)-binding Rossmann-like Domain"/>
    <property type="match status" value="1"/>
</dbReference>
<dbReference type="GO" id="GO:0006520">
    <property type="term" value="P:amino acid metabolic process"/>
    <property type="evidence" value="ECO:0007669"/>
    <property type="project" value="InterPro"/>
</dbReference>
<feature type="non-terminal residue" evidence="3">
    <location>
        <position position="1"/>
    </location>
</feature>